<dbReference type="PANTHER" id="PTHR24379">
    <property type="entry name" value="KRAB AND ZINC FINGER DOMAIN-CONTAINING"/>
    <property type="match status" value="1"/>
</dbReference>
<feature type="domain" description="C2H2-type" evidence="6">
    <location>
        <begin position="360"/>
        <end position="387"/>
    </location>
</feature>
<dbReference type="EMBL" id="JAPWTK010000447">
    <property type="protein sequence ID" value="KAJ8940192.1"/>
    <property type="molecule type" value="Genomic_DNA"/>
</dbReference>
<dbReference type="GO" id="GO:0008270">
    <property type="term" value="F:zinc ion binding"/>
    <property type="evidence" value="ECO:0007669"/>
    <property type="project" value="UniProtKB-KW"/>
</dbReference>
<name>A0AAV8XML7_9CUCU</name>
<dbReference type="InterPro" id="IPR013087">
    <property type="entry name" value="Znf_C2H2_type"/>
</dbReference>
<sequence>MTAQKACKLCFKESKGFQVIEENMREIVDVMSLKIDFSLNEDYVICEKCADSIYTFSEFKSACLYSENRMLPFIRTMNGLKVDIVEVVYLMENPGAATLSDSDDAICRLCLKRDHCVDLKRFQPEFCRRYSCQMYSRSYVLDIRSTRDPKICLSCQTSLLNYYQFVTECLAKQENIMECDDQEAIKSEELDIKTEEEEYDGVILPEDTEIKSFVDRSYKQETNHTSVNWDPNQNGNEINLEYPEDHKLIEDVAVTRYHCYHCPYVTKQKGLLSRHVLIHRKSLEIRTYDCSLCLYKAKRKNNLSKHMLIHKDASEITTYDCSFCSYKAKQKIHLTRHMLIHKDASELTTYDCNASEITTYDCSFCSYKTKRKRYLTKHMLIHKDASEITTYDCSICSYKTKRKRYLTKHMLIHKDASEITTYDCSFCSYKAKRKSHFCSYKAKRKSYLTKHMLIHKDASEITTYDCSFCSYNAKRKSYLTKHMLTHKDISACAVCPYKAKFKRNLTQHLLIHKDASKCAICPHKTEFKRNLTQHLLIHKDASKAILIHKYIFAVITYQCAICPYNGKFRRKTQHLLFHKDASDVTTYANWVLTRQNGISSGFTMMLP</sequence>
<dbReference type="InterPro" id="IPR036236">
    <property type="entry name" value="Znf_C2H2_sf"/>
</dbReference>
<reference evidence="7" key="1">
    <citation type="journal article" date="2023" name="Insect Mol. Biol.">
        <title>Genome sequencing provides insights into the evolution of gene families encoding plant cell wall-degrading enzymes in longhorned beetles.</title>
        <authorList>
            <person name="Shin N.R."/>
            <person name="Okamura Y."/>
            <person name="Kirsch R."/>
            <person name="Pauchet Y."/>
        </authorList>
    </citation>
    <scope>NUCLEOTIDE SEQUENCE</scope>
    <source>
        <strain evidence="7">AMC_N1</strain>
    </source>
</reference>
<evidence type="ECO:0000256" key="3">
    <source>
        <dbReference type="ARBA" id="ARBA00022771"/>
    </source>
</evidence>
<feature type="domain" description="C2H2-type" evidence="6">
    <location>
        <begin position="391"/>
        <end position="418"/>
    </location>
</feature>
<proteinExistence type="predicted"/>
<evidence type="ECO:0000313" key="8">
    <source>
        <dbReference type="Proteomes" id="UP001162162"/>
    </source>
</evidence>
<protein>
    <recommendedName>
        <fullName evidence="6">C2H2-type domain-containing protein</fullName>
    </recommendedName>
</protein>
<dbReference type="SMART" id="SM00355">
    <property type="entry name" value="ZnF_C2H2"/>
    <property type="match status" value="10"/>
</dbReference>
<feature type="domain" description="C2H2-type" evidence="6">
    <location>
        <begin position="464"/>
        <end position="491"/>
    </location>
</feature>
<feature type="domain" description="C2H2-type" evidence="6">
    <location>
        <begin position="319"/>
        <end position="346"/>
    </location>
</feature>
<keyword evidence="1" id="KW-0479">Metal-binding</keyword>
<dbReference type="PROSITE" id="PS50157">
    <property type="entry name" value="ZINC_FINGER_C2H2_2"/>
    <property type="match status" value="5"/>
</dbReference>
<dbReference type="Pfam" id="PF00096">
    <property type="entry name" value="zf-C2H2"/>
    <property type="match status" value="1"/>
</dbReference>
<dbReference type="InterPro" id="IPR012934">
    <property type="entry name" value="Znf_AD"/>
</dbReference>
<keyword evidence="8" id="KW-1185">Reference proteome</keyword>
<evidence type="ECO:0000259" key="6">
    <source>
        <dbReference type="PROSITE" id="PS50157"/>
    </source>
</evidence>
<dbReference type="Proteomes" id="UP001162162">
    <property type="component" value="Unassembled WGS sequence"/>
</dbReference>
<dbReference type="Gene3D" id="3.30.160.60">
    <property type="entry name" value="Classic Zinc Finger"/>
    <property type="match status" value="5"/>
</dbReference>
<comment type="caution">
    <text evidence="7">The sequence shown here is derived from an EMBL/GenBank/DDBJ whole genome shotgun (WGS) entry which is preliminary data.</text>
</comment>
<evidence type="ECO:0000256" key="1">
    <source>
        <dbReference type="ARBA" id="ARBA00022723"/>
    </source>
</evidence>
<evidence type="ECO:0000256" key="5">
    <source>
        <dbReference type="PROSITE-ProRule" id="PRU00042"/>
    </source>
</evidence>
<keyword evidence="3 5" id="KW-0863">Zinc-finger</keyword>
<dbReference type="AlphaFoldDB" id="A0AAV8XML7"/>
<dbReference type="GO" id="GO:0005634">
    <property type="term" value="C:nucleus"/>
    <property type="evidence" value="ECO:0007669"/>
    <property type="project" value="InterPro"/>
</dbReference>
<keyword evidence="4" id="KW-0862">Zinc</keyword>
<organism evidence="7 8">
    <name type="scientific">Aromia moschata</name>
    <dbReference type="NCBI Taxonomy" id="1265417"/>
    <lineage>
        <taxon>Eukaryota</taxon>
        <taxon>Metazoa</taxon>
        <taxon>Ecdysozoa</taxon>
        <taxon>Arthropoda</taxon>
        <taxon>Hexapoda</taxon>
        <taxon>Insecta</taxon>
        <taxon>Pterygota</taxon>
        <taxon>Neoptera</taxon>
        <taxon>Endopterygota</taxon>
        <taxon>Coleoptera</taxon>
        <taxon>Polyphaga</taxon>
        <taxon>Cucujiformia</taxon>
        <taxon>Chrysomeloidea</taxon>
        <taxon>Cerambycidae</taxon>
        <taxon>Cerambycinae</taxon>
        <taxon>Callichromatini</taxon>
        <taxon>Aromia</taxon>
    </lineage>
</organism>
<accession>A0AAV8XML7</accession>
<evidence type="ECO:0000256" key="4">
    <source>
        <dbReference type="ARBA" id="ARBA00022833"/>
    </source>
</evidence>
<dbReference type="PANTHER" id="PTHR24379:SF121">
    <property type="entry name" value="C2H2-TYPE DOMAIN-CONTAINING PROTEIN"/>
    <property type="match status" value="1"/>
</dbReference>
<gene>
    <name evidence="7" type="ORF">NQ318_010692</name>
</gene>
<keyword evidence="2" id="KW-0677">Repeat</keyword>
<evidence type="ECO:0000256" key="2">
    <source>
        <dbReference type="ARBA" id="ARBA00022737"/>
    </source>
</evidence>
<evidence type="ECO:0000313" key="7">
    <source>
        <dbReference type="EMBL" id="KAJ8940192.1"/>
    </source>
</evidence>
<dbReference type="SUPFAM" id="SSF57667">
    <property type="entry name" value="beta-beta-alpha zinc fingers"/>
    <property type="match status" value="3"/>
</dbReference>
<feature type="non-terminal residue" evidence="7">
    <location>
        <position position="607"/>
    </location>
</feature>
<feature type="domain" description="C2H2-type" evidence="6">
    <location>
        <begin position="288"/>
        <end position="315"/>
    </location>
</feature>
<dbReference type="SMART" id="SM00868">
    <property type="entry name" value="zf-AD"/>
    <property type="match status" value="2"/>
</dbReference>